<reference evidence="3" key="1">
    <citation type="submission" date="2017-08" db="EMBL/GenBank/DDBJ databases">
        <title>A dynamic microbial community with high functional redundancy inhabits the cold, oxic subseafloor aquifer.</title>
        <authorList>
            <person name="Tully B.J."/>
            <person name="Wheat C.G."/>
            <person name="Glazer B.T."/>
            <person name="Huber J.A."/>
        </authorList>
    </citation>
    <scope>NUCLEOTIDE SEQUENCE [LARGE SCALE GENOMIC DNA]</scope>
</reference>
<feature type="transmembrane region" description="Helical" evidence="1">
    <location>
        <begin position="57"/>
        <end position="76"/>
    </location>
</feature>
<keyword evidence="1" id="KW-1133">Transmembrane helix</keyword>
<dbReference type="AlphaFoldDB" id="A0A2A5C9T8"/>
<organism evidence="2 3">
    <name type="scientific">SAR86 cluster bacterium</name>
    <dbReference type="NCBI Taxonomy" id="2030880"/>
    <lineage>
        <taxon>Bacteria</taxon>
        <taxon>Pseudomonadati</taxon>
        <taxon>Pseudomonadota</taxon>
        <taxon>Gammaproteobacteria</taxon>
        <taxon>SAR86 cluster</taxon>
    </lineage>
</organism>
<evidence type="ECO:0000313" key="2">
    <source>
        <dbReference type="EMBL" id="PCJ40248.1"/>
    </source>
</evidence>
<protein>
    <recommendedName>
        <fullName evidence="4">DUF3619 family protein</fullName>
    </recommendedName>
</protein>
<dbReference type="InterPro" id="IPR022064">
    <property type="entry name" value="DUF3619"/>
</dbReference>
<gene>
    <name evidence="2" type="ORF">COA71_12125</name>
</gene>
<comment type="caution">
    <text evidence="2">The sequence shown here is derived from an EMBL/GenBank/DDBJ whole genome shotgun (WGS) entry which is preliminary data.</text>
</comment>
<keyword evidence="1" id="KW-0472">Membrane</keyword>
<evidence type="ECO:0008006" key="4">
    <source>
        <dbReference type="Google" id="ProtNLM"/>
    </source>
</evidence>
<sequence>MKEQKSDQKFVDDIKQALDHSCERLDAQTLSRLNHIRHQALEGTRAGNKFIFYQRPLLSGSALAVCALLLGFGFYFNINAESELGLAQSELEDIEILSAEDNFELYADMEFYQWLSMNNEF</sequence>
<evidence type="ECO:0000313" key="3">
    <source>
        <dbReference type="Proteomes" id="UP000228987"/>
    </source>
</evidence>
<evidence type="ECO:0000256" key="1">
    <source>
        <dbReference type="SAM" id="Phobius"/>
    </source>
</evidence>
<keyword evidence="1" id="KW-0812">Transmembrane</keyword>
<dbReference type="Proteomes" id="UP000228987">
    <property type="component" value="Unassembled WGS sequence"/>
</dbReference>
<proteinExistence type="predicted"/>
<accession>A0A2A5C9T8</accession>
<dbReference type="Pfam" id="PF12279">
    <property type="entry name" value="DUF3619"/>
    <property type="match status" value="1"/>
</dbReference>
<name>A0A2A5C9T8_9GAMM</name>
<dbReference type="EMBL" id="NVWI01000010">
    <property type="protein sequence ID" value="PCJ40248.1"/>
    <property type="molecule type" value="Genomic_DNA"/>
</dbReference>